<feature type="compositionally biased region" description="Polar residues" evidence="1">
    <location>
        <begin position="588"/>
        <end position="607"/>
    </location>
</feature>
<proteinExistence type="predicted"/>
<organism evidence="2 3">
    <name type="scientific">Kwoniella newhampshirensis</name>
    <dbReference type="NCBI Taxonomy" id="1651941"/>
    <lineage>
        <taxon>Eukaryota</taxon>
        <taxon>Fungi</taxon>
        <taxon>Dikarya</taxon>
        <taxon>Basidiomycota</taxon>
        <taxon>Agaricomycotina</taxon>
        <taxon>Tremellomycetes</taxon>
        <taxon>Tremellales</taxon>
        <taxon>Cryptococcaceae</taxon>
        <taxon>Kwoniella</taxon>
    </lineage>
</organism>
<dbReference type="RefSeq" id="XP_066799313.1">
    <property type="nucleotide sequence ID" value="XM_066950098.1"/>
</dbReference>
<accession>A0AAW0YSS0</accession>
<feature type="region of interest" description="Disordered" evidence="1">
    <location>
        <begin position="666"/>
        <end position="730"/>
    </location>
</feature>
<dbReference type="EMBL" id="JBCAWK010000015">
    <property type="protein sequence ID" value="KAK8843365.1"/>
    <property type="molecule type" value="Genomic_DNA"/>
</dbReference>
<feature type="compositionally biased region" description="Polar residues" evidence="1">
    <location>
        <begin position="462"/>
        <end position="476"/>
    </location>
</feature>
<sequence>MSDEILRNSAALNALKRHQLVSLSKRYELRASGKNVEMVERLQDYAISHAHDLDFYIPEPASTPGPSVLFSPTLSEPDSPLPQHPILKSQTRAPTPLHHRLSQASIVSRPSEAWEVLSDSGASMISPKKTTQYERGIINSASVSSWKSANNGEALAEFGGSHSERPRSNSSMRALATSLTRRGSRILLGRSVSASSHLSLDAEPPVAHSSQEEVEAVEEIADAIPPSPASTVGVPKRHSTISLLERPSTIRLCSPAPTSPNSASVKDEADELPFFGQAKNLHSLNERRSMAPLRPRTGSATALSSINVLSRKSMPALINSTSASLSSIYPPLPIIPSEFSKPTPIPGSFPPLPPTPSASRVIFGSGADSGVSNRQFSEAAQAILKEMNAKLPEGSVKFGEEYLKGKKAEIDKLVHVNKELGTGGWGLGAGSASTRDRYAEAHQKEFAKMSSISKSSTLESSIPRQTSFTTSDQPNQVVPKRKHVLTHSKSSARLPSAPNGLPLTASEDDKAIDRDIKRARLSNGPHYLGTLRDAGKSLAHILGEEMGTSGDTALRMMKERRAKRRSSLAGNKGRKLTSRFGFLRKRNNATATSGNLEASTSSVTSPPNSIPAPTMPRKTSVYAPRDPPQPRKKFDLDASLAQRPTRRNSTYLANVIKRNPEIFETVENPAQVTESQKDRGRSTSANTMLSYGSNASRRPKIPDFAPPGGHNPTSGSTNTLGLPKSQSMSSSFGLSMKKQSQADLIHNARPAPPPPTATIVGSALTRPAAINRSSTLHLPTASSLARMQATVKPTPERPLPVIPSNASASGTSQIPRLGSTVQPFGNASSRSNYLFESNFHLNKPSLPSPAMKRQLGGASRTPMKGKGAASFSTARVRAKTSGLSAVKSRGNLKEEMEIKRKRSEIKARQERIGEERELREMLRG</sequence>
<dbReference type="GeneID" id="92184280"/>
<feature type="compositionally biased region" description="Low complexity" evidence="1">
    <location>
        <begin position="450"/>
        <end position="461"/>
    </location>
</feature>
<keyword evidence="3" id="KW-1185">Reference proteome</keyword>
<feature type="compositionally biased region" description="Polar residues" evidence="1">
    <location>
        <begin position="804"/>
        <end position="816"/>
    </location>
</feature>
<evidence type="ECO:0000313" key="2">
    <source>
        <dbReference type="EMBL" id="KAK8843365.1"/>
    </source>
</evidence>
<feature type="region of interest" description="Disordered" evidence="1">
    <location>
        <begin position="562"/>
        <end position="645"/>
    </location>
</feature>
<protein>
    <recommendedName>
        <fullName evidence="4">SAP domain-containing protein</fullName>
    </recommendedName>
</protein>
<feature type="compositionally biased region" description="Basic residues" evidence="1">
    <location>
        <begin position="562"/>
        <end position="587"/>
    </location>
</feature>
<evidence type="ECO:0000313" key="3">
    <source>
        <dbReference type="Proteomes" id="UP001388673"/>
    </source>
</evidence>
<evidence type="ECO:0000256" key="1">
    <source>
        <dbReference type="SAM" id="MobiDB-lite"/>
    </source>
</evidence>
<feature type="region of interest" description="Disordered" evidence="1">
    <location>
        <begin position="845"/>
        <end position="885"/>
    </location>
</feature>
<feature type="compositionally biased region" description="Polar residues" evidence="1">
    <location>
        <begin position="711"/>
        <end position="720"/>
    </location>
</feature>
<feature type="region of interest" description="Disordered" evidence="1">
    <location>
        <begin position="450"/>
        <end position="506"/>
    </location>
</feature>
<feature type="region of interest" description="Disordered" evidence="1">
    <location>
        <begin position="794"/>
        <end position="816"/>
    </location>
</feature>
<name>A0AAW0YSS0_9TREE</name>
<dbReference type="Proteomes" id="UP001388673">
    <property type="component" value="Unassembled WGS sequence"/>
</dbReference>
<dbReference type="AlphaFoldDB" id="A0AAW0YSS0"/>
<gene>
    <name evidence="2" type="ORF">IAR55_007022</name>
</gene>
<feature type="compositionally biased region" description="Polar residues" evidence="1">
    <location>
        <begin position="682"/>
        <end position="696"/>
    </location>
</feature>
<reference evidence="2 3" key="1">
    <citation type="journal article" date="2024" name="bioRxiv">
        <title>Comparative genomics of Cryptococcus and Kwoniella reveals pathogenesis evolution and contrasting karyotype dynamics via intercentromeric recombination or chromosome fusion.</title>
        <authorList>
            <person name="Coelho M.A."/>
            <person name="David-Palma M."/>
            <person name="Shea T."/>
            <person name="Bowers K."/>
            <person name="McGinley-Smith S."/>
            <person name="Mohammad A.W."/>
            <person name="Gnirke A."/>
            <person name="Yurkov A.M."/>
            <person name="Nowrousian M."/>
            <person name="Sun S."/>
            <person name="Cuomo C.A."/>
            <person name="Heitman J."/>
        </authorList>
    </citation>
    <scope>NUCLEOTIDE SEQUENCE [LARGE SCALE GENOMIC DNA]</scope>
    <source>
        <strain evidence="2 3">CBS 13917</strain>
    </source>
</reference>
<comment type="caution">
    <text evidence="2">The sequence shown here is derived from an EMBL/GenBank/DDBJ whole genome shotgun (WGS) entry which is preliminary data.</text>
</comment>
<evidence type="ECO:0008006" key="4">
    <source>
        <dbReference type="Google" id="ProtNLM"/>
    </source>
</evidence>
<dbReference type="KEGG" id="kne:92184280"/>